<evidence type="ECO:0000313" key="6">
    <source>
        <dbReference type="Proteomes" id="UP000579153"/>
    </source>
</evidence>
<evidence type="ECO:0000256" key="3">
    <source>
        <dbReference type="RuleBase" id="RU000363"/>
    </source>
</evidence>
<dbReference type="PRINTS" id="PR00080">
    <property type="entry name" value="SDRFAMILY"/>
</dbReference>
<keyword evidence="6" id="KW-1185">Reference proteome</keyword>
<protein>
    <submittedName>
        <fullName evidence="5">NAD(P)-dependent dehydrogenase (Short-subunit alcohol dehydrogenase family)</fullName>
    </submittedName>
</protein>
<gene>
    <name evidence="5" type="ORF">HD596_009996</name>
</gene>
<evidence type="ECO:0000313" key="5">
    <source>
        <dbReference type="EMBL" id="MBB5783240.1"/>
    </source>
</evidence>
<dbReference type="Proteomes" id="UP000579153">
    <property type="component" value="Unassembled WGS sequence"/>
</dbReference>
<feature type="domain" description="Ketoreductase" evidence="4">
    <location>
        <begin position="2"/>
        <end position="159"/>
    </location>
</feature>
<dbReference type="InterPro" id="IPR036291">
    <property type="entry name" value="NAD(P)-bd_dom_sf"/>
</dbReference>
<evidence type="ECO:0000259" key="4">
    <source>
        <dbReference type="SMART" id="SM00822"/>
    </source>
</evidence>
<proteinExistence type="inferred from homology"/>
<dbReference type="GO" id="GO:0016491">
    <property type="term" value="F:oxidoreductase activity"/>
    <property type="evidence" value="ECO:0007669"/>
    <property type="project" value="UniProtKB-KW"/>
</dbReference>
<comment type="similarity">
    <text evidence="1 3">Belongs to the short-chain dehydrogenases/reductases (SDR) family.</text>
</comment>
<dbReference type="CDD" id="cd05374">
    <property type="entry name" value="17beta-HSD-like_SDR_c"/>
    <property type="match status" value="1"/>
</dbReference>
<dbReference type="SUPFAM" id="SSF51735">
    <property type="entry name" value="NAD(P)-binding Rossmann-fold domains"/>
    <property type="match status" value="1"/>
</dbReference>
<dbReference type="AlphaFoldDB" id="A0A7W9GG94"/>
<reference evidence="5 6" key="1">
    <citation type="submission" date="2020-08" db="EMBL/GenBank/DDBJ databases">
        <title>Sequencing the genomes of 1000 actinobacteria strains.</title>
        <authorList>
            <person name="Klenk H.-P."/>
        </authorList>
    </citation>
    <scope>NUCLEOTIDE SEQUENCE [LARGE SCALE GENOMIC DNA]</scope>
    <source>
        <strain evidence="5 6">DSM 45507</strain>
    </source>
</reference>
<name>A0A7W9GG94_9ACTN</name>
<dbReference type="Gene3D" id="3.40.50.720">
    <property type="entry name" value="NAD(P)-binding Rossmann-like Domain"/>
    <property type="match status" value="1"/>
</dbReference>
<dbReference type="EMBL" id="JACHMB010000001">
    <property type="protein sequence ID" value="MBB5783240.1"/>
    <property type="molecule type" value="Genomic_DNA"/>
</dbReference>
<keyword evidence="2" id="KW-0560">Oxidoreductase</keyword>
<dbReference type="RefSeq" id="WP_185076215.1">
    <property type="nucleotide sequence ID" value="NZ_JACHMB010000001.1"/>
</dbReference>
<dbReference type="InterPro" id="IPR057326">
    <property type="entry name" value="KR_dom"/>
</dbReference>
<organism evidence="5 6">
    <name type="scientific">Nonomuraea jabiensis</name>
    <dbReference type="NCBI Taxonomy" id="882448"/>
    <lineage>
        <taxon>Bacteria</taxon>
        <taxon>Bacillati</taxon>
        <taxon>Actinomycetota</taxon>
        <taxon>Actinomycetes</taxon>
        <taxon>Streptosporangiales</taxon>
        <taxon>Streptosporangiaceae</taxon>
        <taxon>Nonomuraea</taxon>
    </lineage>
</organism>
<evidence type="ECO:0000256" key="1">
    <source>
        <dbReference type="ARBA" id="ARBA00006484"/>
    </source>
</evidence>
<dbReference type="InterPro" id="IPR051911">
    <property type="entry name" value="SDR_oxidoreductase"/>
</dbReference>
<dbReference type="NCBIfam" id="NF004824">
    <property type="entry name" value="PRK06180.1"/>
    <property type="match status" value="1"/>
</dbReference>
<evidence type="ECO:0000256" key="2">
    <source>
        <dbReference type="ARBA" id="ARBA00023002"/>
    </source>
</evidence>
<dbReference type="InterPro" id="IPR020904">
    <property type="entry name" value="Sc_DH/Rdtase_CS"/>
</dbReference>
<dbReference type="PANTHER" id="PTHR43976">
    <property type="entry name" value="SHORT CHAIN DEHYDROGENASE"/>
    <property type="match status" value="1"/>
</dbReference>
<sequence>MATWFLTGASRGFGLELARQILAGGDTLIATARRPEGLRERLGASERLITEQLDVTDPAGVQAAVTRALAQVERVDVLVNNAGYGVLGAVEEISETQTKEIYDVNVFGLLRVTKALLPTFRRQRAGHIINVSSIGGVATGAAWGLYGSTKFAVEGITDALRAEVGPLGIHVTAVRPGVFRTDFLSKESLVIADGAIDDYADTSGQARASVADWGGSQPGDPVKAAEAIIRIARTANPPRGLLLGGDAVRRRDQVRAEEQREVNAWRELSLSTDYAATS</sequence>
<dbReference type="PRINTS" id="PR00081">
    <property type="entry name" value="GDHRDH"/>
</dbReference>
<dbReference type="PROSITE" id="PS00061">
    <property type="entry name" value="ADH_SHORT"/>
    <property type="match status" value="1"/>
</dbReference>
<comment type="caution">
    <text evidence="5">The sequence shown here is derived from an EMBL/GenBank/DDBJ whole genome shotgun (WGS) entry which is preliminary data.</text>
</comment>
<dbReference type="InterPro" id="IPR002347">
    <property type="entry name" value="SDR_fam"/>
</dbReference>
<accession>A0A7W9GG94</accession>
<dbReference type="Pfam" id="PF00106">
    <property type="entry name" value="adh_short"/>
    <property type="match status" value="1"/>
</dbReference>
<dbReference type="PANTHER" id="PTHR43976:SF16">
    <property type="entry name" value="SHORT-CHAIN DEHYDROGENASE_REDUCTASE FAMILY PROTEIN"/>
    <property type="match status" value="1"/>
</dbReference>
<dbReference type="SMART" id="SM00822">
    <property type="entry name" value="PKS_KR"/>
    <property type="match status" value="1"/>
</dbReference>